<evidence type="ECO:0008006" key="5">
    <source>
        <dbReference type="Google" id="ProtNLM"/>
    </source>
</evidence>
<dbReference type="Pfam" id="PF08282">
    <property type="entry name" value="Hydrolase_3"/>
    <property type="match status" value="1"/>
</dbReference>
<reference evidence="2 4" key="3">
    <citation type="submission" date="2019-04" db="EMBL/GenBank/DDBJ databases">
        <title>Microbes associate with the intestines of laboratory mice.</title>
        <authorList>
            <person name="Navarre W."/>
            <person name="Wong E."/>
            <person name="Huang K."/>
            <person name="Tropini C."/>
            <person name="Ng K."/>
            <person name="Yu B."/>
        </authorList>
    </citation>
    <scope>NUCLEOTIDE SEQUENCE [LARGE SCALE GENOMIC DNA]</scope>
    <source>
        <strain evidence="2 4">NM06_A21</strain>
    </source>
</reference>
<accession>A0A1Z2XG37</accession>
<dbReference type="Gene3D" id="3.30.1240.10">
    <property type="match status" value="1"/>
</dbReference>
<gene>
    <name evidence="1" type="ORF">A4V02_12710</name>
    <name evidence="2" type="ORF">E5333_04655</name>
</gene>
<dbReference type="AlphaFoldDB" id="A0A1B1SCI1"/>
<evidence type="ECO:0000313" key="3">
    <source>
        <dbReference type="Proteomes" id="UP000186351"/>
    </source>
</evidence>
<dbReference type="Proteomes" id="UP000306630">
    <property type="component" value="Unassembled WGS sequence"/>
</dbReference>
<sequence length="293" mass="31755">MHDNNTIGQRRTLYVTDMDGTLLDLYSRVSPESASIIHRLSREGALITVATARTPATVVPLMRDCHTFVPYVTMTGAALWNPVDGKYGEVVLMPDDTAARVREVIESFGLHPFIYTITPDNRLLAAYHNGPMNRAERKFVEERTGLALKRFHLDNPGGMAPFLPRTILYFAIGDAEATSAAAEALTRMGGCAVSSYMDNTVPGMGILEVFASGIDKGAVVKRLASRLGADRIVAFGDNLNDLPLFAVADIPVAVENALPEVKAAAEVVIGTNDTDAVARFIESDFMTDCYAKN</sequence>
<dbReference type="GeneID" id="65537736"/>
<dbReference type="RefSeq" id="WP_068961773.1">
    <property type="nucleotide sequence ID" value="NZ_CAJTCT010000008.1"/>
</dbReference>
<dbReference type="GO" id="GO:0016791">
    <property type="term" value="F:phosphatase activity"/>
    <property type="evidence" value="ECO:0007669"/>
    <property type="project" value="TreeGrafter"/>
</dbReference>
<keyword evidence="3" id="KW-1185">Reference proteome</keyword>
<reference evidence="3" key="1">
    <citation type="submission" date="2016-04" db="EMBL/GenBank/DDBJ databases">
        <title>Complete Genome Sequences of Twelve Strains of a Stable Defined Moderately Diverse Mouse Microbiota 2 (sDMDMm2).</title>
        <authorList>
            <person name="Uchimura Y."/>
            <person name="Wyss M."/>
            <person name="Brugiroux S."/>
            <person name="Limenitakis J.P."/>
            <person name="Stecher B."/>
            <person name="McCoy K.D."/>
            <person name="Macpherson A.J."/>
        </authorList>
    </citation>
    <scope>NUCLEOTIDE SEQUENCE [LARGE SCALE GENOMIC DNA]</scope>
    <source>
        <strain evidence="3">YL27</strain>
    </source>
</reference>
<dbReference type="PANTHER" id="PTHR10000:SF8">
    <property type="entry name" value="HAD SUPERFAMILY HYDROLASE-LIKE, TYPE 3"/>
    <property type="match status" value="1"/>
</dbReference>
<dbReference type="EMBL" id="CP015402">
    <property type="protein sequence ID" value="ANU64496.1"/>
    <property type="molecule type" value="Genomic_DNA"/>
</dbReference>
<dbReference type="PANTHER" id="PTHR10000">
    <property type="entry name" value="PHOSPHOSERINE PHOSPHATASE"/>
    <property type="match status" value="1"/>
</dbReference>
<reference evidence="1" key="2">
    <citation type="submission" date="2017-04" db="EMBL/GenBank/DDBJ databases">
        <title>Complete Genome Sequences of Twelve Strains of a Stable Defined Moderately Diverse Mouse Microbiota 2 (sDMDMm2).</title>
        <authorList>
            <person name="Uchimura Y."/>
            <person name="Wyss M."/>
            <person name="Brugiroux S."/>
            <person name="Limenitakis J.P."/>
            <person name="Stecher B."/>
            <person name="McCoy K.D."/>
            <person name="Macpherson A.J."/>
        </authorList>
    </citation>
    <scope>NUCLEOTIDE SEQUENCE</scope>
    <source>
        <strain evidence="1">YL27</strain>
    </source>
</reference>
<evidence type="ECO:0000313" key="2">
    <source>
        <dbReference type="EMBL" id="TGY75101.1"/>
    </source>
</evidence>
<proteinExistence type="predicted"/>
<dbReference type="InterPro" id="IPR023214">
    <property type="entry name" value="HAD_sf"/>
</dbReference>
<accession>A0A1B1SCI1</accession>
<dbReference type="SUPFAM" id="SSF56784">
    <property type="entry name" value="HAD-like"/>
    <property type="match status" value="1"/>
</dbReference>
<dbReference type="EMBL" id="SRYD01000014">
    <property type="protein sequence ID" value="TGY75101.1"/>
    <property type="molecule type" value="Genomic_DNA"/>
</dbReference>
<dbReference type="GO" id="GO:0005829">
    <property type="term" value="C:cytosol"/>
    <property type="evidence" value="ECO:0007669"/>
    <property type="project" value="TreeGrafter"/>
</dbReference>
<dbReference type="Gene3D" id="3.40.50.1000">
    <property type="entry name" value="HAD superfamily/HAD-like"/>
    <property type="match status" value="1"/>
</dbReference>
<dbReference type="OrthoDB" id="9814970at2"/>
<evidence type="ECO:0000313" key="4">
    <source>
        <dbReference type="Proteomes" id="UP000306630"/>
    </source>
</evidence>
<dbReference type="InterPro" id="IPR036412">
    <property type="entry name" value="HAD-like_sf"/>
</dbReference>
<dbReference type="KEGG" id="pary:A4V02_12710"/>
<protein>
    <recommendedName>
        <fullName evidence="5">HAD family phosphatase</fullName>
    </recommendedName>
</protein>
<name>A0A1B1SCI1_9BACT</name>
<evidence type="ECO:0000313" key="1">
    <source>
        <dbReference type="EMBL" id="ANU64496.1"/>
    </source>
</evidence>
<dbReference type="STRING" id="1796646.A4V02_12710"/>
<organism evidence="1 3">
    <name type="scientific">Muribaculum intestinale</name>
    <dbReference type="NCBI Taxonomy" id="1796646"/>
    <lineage>
        <taxon>Bacteria</taxon>
        <taxon>Pseudomonadati</taxon>
        <taxon>Bacteroidota</taxon>
        <taxon>Bacteroidia</taxon>
        <taxon>Bacteroidales</taxon>
        <taxon>Muribaculaceae</taxon>
        <taxon>Muribaculum</taxon>
    </lineage>
</organism>
<dbReference type="Proteomes" id="UP000186351">
    <property type="component" value="Chromosome"/>
</dbReference>
<dbReference type="GO" id="GO:0000287">
    <property type="term" value="F:magnesium ion binding"/>
    <property type="evidence" value="ECO:0007669"/>
    <property type="project" value="TreeGrafter"/>
</dbReference>